<dbReference type="PANTHER" id="PTHR13129:SF4">
    <property type="entry name" value="DDB1- AND CUL4-ASSOCIATED FACTOR 1"/>
    <property type="match status" value="1"/>
</dbReference>
<dbReference type="SUPFAM" id="SSF50998">
    <property type="entry name" value="Quinoprotein alcohol dehydrogenase-like"/>
    <property type="match status" value="1"/>
</dbReference>
<evidence type="ECO:0000256" key="14">
    <source>
        <dbReference type="PROSITE-ProRule" id="PRU00076"/>
    </source>
</evidence>
<comment type="pathway">
    <text evidence="2">Protein modification; protein ubiquitination.</text>
</comment>
<sequence length="2157" mass="235762">MDDDIEGTPLPAIPHRKDISSDPESMHALEVRVFELVTELVPDAYDPYNQAADQRPTEQTTISNMNWLSETLEQAEILFRQFPMSRRDGQLIGHLLRILDDFEDFYSMLERKLQAESAERADNDAMNAAVCRLLLATAPTNVRFIIRLMYDEDILDRVTRWANADATSTSLHGLQLRCYASGLLSFALRDRSIADIVVNNESFCTNLLKRARFYANALEAEHAAAAAYMQDVQKKKAVSSKHKKPSVGTPSSKKRKLSIDDKKDMSNAPSISATAVPPPPRTTDEHEDDETISTRLADLVLSIPAPTVNHEQGSAALMLLDLLYTVQCVGLMGEYLELLASALKDDIVGTSITLLHSAHTSVWSATLQLISHFLAHKKFAFSFLDAGGLDLVLAAQASPRFAHLHRSLGMCLHAFASSSVVTELILSRDPTRTALLSMGMTLLSSPYDRARQNAVVFFGLVVPFRSALEYFEAHDGLYTLFNLIRAGNLPKAAVQRQLAHDACLCLRQYVRVHFAVLAQSQRRKLMDASTSSSRMIKQTLGKPVDIDDKAFEQHVAILEAHRPSTMLCKETKWQTQFTHLRGPLVLLEVLDVFRSHTATTDPSSEPTSFRLWLVERALFSLQILRMLTLAYPPMAVEICHTMLQDSQRTGLTILLDCAMTSHPRDGDIVKGALQVVCNCVCTSSSGDKQQQQYSKKDDRTTANNHTSSSSSMATPFPARAILKLAREKNAIKVCLQLLRYKRSLQHADAIRLLATQALLGLSKDRHVTQILEQMQIGQLLSDLIRNEPVLEENADVHAKFRECALELISHVTHRAPSASIHEATDPTVRKIEKANIVAATRVTYNPTELLVMIHDHLKAHGLHAAADALESEAALNLRASCLSPQKPIKKAKVALDDASTPRTAKKPKRSMAHHPKLLSFAQRRQQMLSKWKQQPSYFDKDIPAQPMVLSSPKKATSMAKKPLVKPTWLDTVVRQHLREQHRLCPHPVSVVPPFSLTASKSHRCPDVSPPPLYANVCSRLLTRGVGPGNSYSYSQDMHLNRFVSTRHRPFRIVGHHNSQAQGGLTAAKFMADGHILLGTDHGEVLQMHLNQDEIVGLWTCHANAGALTDLSTNEHTRTSSLLMLTGTTRMANYVPSKVGLWSLNHMEQARWTLSSMRSPRFNHGGDRIVALACEDVDALEPSGCRGTAMYDVQSGAMLAQFEDPSRGGEGGNTYGDSSNCSFSPWDTTLLSDGLLWDVRSTKLVHKFDKLSNVGYGVFNPSGNEVIINSAVWDLRTFKLLRVVPALESSRIQFCHTRPLMYVYSPFEPVAAKETSKKLAKNRTWLRVLDTRDYKDVSTVDIERPIYDVALNAQETALGIVEGRYLDSIYGQDDPVCRLYEIGRDKPNECDSDLEDTLDDGESESMDEEEFGGSESELGGSDEFITTGSSEDGEYSEDDFDEDFEEGDGHLNVQWANLYEGDEDAEGGDDGYVAAAATTLIVSRAAAGHECIHNALSHGVPLASSQSYDAHPHEGRSSRYLSAQMDAASASVSVGAASQYKPIRITPIFDTASMNALGATNLNFVKNKLVADALAFWGQTLQVIPINGTWFAQRNCIQAWQTSPPVCAAVESQQKCMEVPIPDSHFAPLRVCSTCPLQGCAGGSCASPSAGTGVPNTDYVLYVRAVQTASCGTSVLAYATSCQLDQFDRPTMGMVNFCPQKLNADATVYDKQLNTATHEIAHALGFTSQMFPYMRHPDGSPRTPRDSSGQPPIQEDYKCPNGVTASVIQMPSDATVQFFTERGHSVAKLVTPNVLSFVRNYFNCATLNGAEIEDSDGGCLGSHWEERIFEPELMSPLQSYRNPVSGLTLSYFQDTGWYQVNFTSAQPMYWGANRGCPFATDKCIQGTAPVPTDHFCVDASVDSCSVDLTSRAVCTVRTTTDVIPAYDQYFSNDPSLGGSSFADYCPIYTGYKGGDCYLPSNLQAPTGTSLNLLGETYSPTSFCLKSTLLTTKNAGWSIPGRSTGCYATTCSSGVVSISVVGASGTSLVSCSQKGQTFTVTGFTGSLVCPDPAIVCNTGQCVPACGANAICTSGKCNCVDGFTSAEDGNKCAPICPNACSGNGVCDNKAATCTCNPGFGAADCSATTTTTKKSHAAVVPPCRLVVSAVLWVVASTMFVL</sequence>
<feature type="compositionally biased region" description="Low complexity" evidence="15">
    <location>
        <begin position="684"/>
        <end position="693"/>
    </location>
</feature>
<evidence type="ECO:0000256" key="8">
    <source>
        <dbReference type="ARBA" id="ARBA00022801"/>
    </source>
</evidence>
<dbReference type="PROSITE" id="PS50026">
    <property type="entry name" value="EGF_3"/>
    <property type="match status" value="1"/>
</dbReference>
<dbReference type="InterPro" id="IPR033270">
    <property type="entry name" value="VPRBP/DCAF1"/>
</dbReference>
<dbReference type="SMART" id="SM00667">
    <property type="entry name" value="LisH"/>
    <property type="match status" value="1"/>
</dbReference>
<dbReference type="GO" id="GO:0007155">
    <property type="term" value="P:cell adhesion"/>
    <property type="evidence" value="ECO:0007669"/>
    <property type="project" value="InterPro"/>
</dbReference>
<feature type="compositionally biased region" description="Low complexity" evidence="15">
    <location>
        <begin position="1412"/>
        <end position="1422"/>
    </location>
</feature>
<comment type="similarity">
    <text evidence="4">Belongs to the VPRBP/DCAF1 family.</text>
</comment>
<protein>
    <recommendedName>
        <fullName evidence="16">EGF-like domain-containing protein</fullName>
    </recommendedName>
</protein>
<keyword evidence="14" id="KW-0245">EGF-like domain</keyword>
<dbReference type="InterPro" id="IPR000742">
    <property type="entry name" value="EGF"/>
</dbReference>
<feature type="compositionally biased region" description="Basic residues" evidence="15">
    <location>
        <begin position="903"/>
        <end position="912"/>
    </location>
</feature>
<dbReference type="PROSITE" id="PS01186">
    <property type="entry name" value="EGF_2"/>
    <property type="match status" value="1"/>
</dbReference>
<name>W4GGV9_APHAT</name>
<keyword evidence="10 13" id="KW-0482">Metalloprotease</keyword>
<comment type="similarity">
    <text evidence="3">Belongs to the peptidase M8 family.</text>
</comment>
<feature type="region of interest" description="Disordered" evidence="15">
    <location>
        <begin position="1733"/>
        <end position="1754"/>
    </location>
</feature>
<evidence type="ECO:0000256" key="12">
    <source>
        <dbReference type="PIRSR" id="PIRSR601577-1"/>
    </source>
</evidence>
<evidence type="ECO:0000256" key="10">
    <source>
        <dbReference type="ARBA" id="ARBA00023049"/>
    </source>
</evidence>
<feature type="region of interest" description="Disordered" evidence="15">
    <location>
        <begin position="1"/>
        <end position="21"/>
    </location>
</feature>
<feature type="compositionally biased region" description="Acidic residues" evidence="15">
    <location>
        <begin position="1430"/>
        <end position="1445"/>
    </location>
</feature>
<evidence type="ECO:0000256" key="15">
    <source>
        <dbReference type="SAM" id="MobiDB-lite"/>
    </source>
</evidence>
<dbReference type="GO" id="GO:0016567">
    <property type="term" value="P:protein ubiquitination"/>
    <property type="evidence" value="ECO:0007669"/>
    <property type="project" value="UniProtKB-UniPathway"/>
</dbReference>
<proteinExistence type="inferred from homology"/>
<evidence type="ECO:0000256" key="3">
    <source>
        <dbReference type="ARBA" id="ARBA00005860"/>
    </source>
</evidence>
<dbReference type="GO" id="GO:0005634">
    <property type="term" value="C:nucleus"/>
    <property type="evidence" value="ECO:0007669"/>
    <property type="project" value="UniProtKB-SubCell"/>
</dbReference>
<dbReference type="PANTHER" id="PTHR13129">
    <property type="entry name" value="VPRBP PROTEIN-RELATED"/>
    <property type="match status" value="1"/>
</dbReference>
<dbReference type="Gene3D" id="2.130.10.10">
    <property type="entry name" value="YVTN repeat-like/Quinoprotein amine dehydrogenase"/>
    <property type="match status" value="1"/>
</dbReference>
<accession>W4GGV9</accession>
<dbReference type="UniPathway" id="UPA00143"/>
<feature type="active site" evidence="12">
    <location>
        <position position="1718"/>
    </location>
</feature>
<keyword evidence="11" id="KW-0539">Nucleus</keyword>
<evidence type="ECO:0000256" key="2">
    <source>
        <dbReference type="ARBA" id="ARBA00004906"/>
    </source>
</evidence>
<dbReference type="Pfam" id="PF01457">
    <property type="entry name" value="Peptidase_M8"/>
    <property type="match status" value="2"/>
</dbReference>
<keyword evidence="9 13" id="KW-0862">Zinc</keyword>
<gene>
    <name evidence="17" type="ORF">H257_08023</name>
</gene>
<evidence type="ECO:0000256" key="6">
    <source>
        <dbReference type="ARBA" id="ARBA00022723"/>
    </source>
</evidence>
<dbReference type="FunFam" id="3.90.132.10:FF:000001">
    <property type="entry name" value="leishmanolysin-like peptidase isoform X2"/>
    <property type="match status" value="1"/>
</dbReference>
<dbReference type="InterPro" id="IPR006594">
    <property type="entry name" value="LisH"/>
</dbReference>
<evidence type="ECO:0000256" key="7">
    <source>
        <dbReference type="ARBA" id="ARBA00022786"/>
    </source>
</evidence>
<dbReference type="Gene3D" id="3.10.170.20">
    <property type="match status" value="1"/>
</dbReference>
<keyword evidence="5" id="KW-0645">Protease</keyword>
<keyword evidence="7" id="KW-0833">Ubl conjugation pathway</keyword>
<feature type="region of interest" description="Disordered" evidence="15">
    <location>
        <begin position="1387"/>
        <end position="1445"/>
    </location>
</feature>
<dbReference type="Gene3D" id="2.10.55.10">
    <property type="entry name" value="Leishmanolysin domain 3"/>
    <property type="match status" value="1"/>
</dbReference>
<dbReference type="GO" id="GO:0080008">
    <property type="term" value="C:Cul4-RING E3 ubiquitin ligase complex"/>
    <property type="evidence" value="ECO:0007669"/>
    <property type="project" value="TreeGrafter"/>
</dbReference>
<dbReference type="GeneID" id="20810019"/>
<comment type="subcellular location">
    <subcellularLocation>
        <location evidence="1">Nucleus</location>
    </subcellularLocation>
</comment>
<keyword evidence="8" id="KW-0378">Hydrolase</keyword>
<feature type="compositionally biased region" description="Acidic residues" evidence="15">
    <location>
        <begin position="1389"/>
        <end position="1411"/>
    </location>
</feature>
<dbReference type="SUPFAM" id="SSF48371">
    <property type="entry name" value="ARM repeat"/>
    <property type="match status" value="1"/>
</dbReference>
<dbReference type="InterPro" id="IPR015943">
    <property type="entry name" value="WD40/YVTN_repeat-like_dom_sf"/>
</dbReference>
<dbReference type="PROSITE" id="PS50896">
    <property type="entry name" value="LISH"/>
    <property type="match status" value="1"/>
</dbReference>
<evidence type="ECO:0000256" key="9">
    <source>
        <dbReference type="ARBA" id="ARBA00022833"/>
    </source>
</evidence>
<dbReference type="EMBL" id="KI913130">
    <property type="protein sequence ID" value="ETV78506.1"/>
    <property type="molecule type" value="Genomic_DNA"/>
</dbReference>
<feature type="region of interest" description="Disordered" evidence="15">
    <location>
        <begin position="892"/>
        <end position="912"/>
    </location>
</feature>
<dbReference type="GO" id="GO:0016020">
    <property type="term" value="C:membrane"/>
    <property type="evidence" value="ECO:0007669"/>
    <property type="project" value="InterPro"/>
</dbReference>
<dbReference type="InterPro" id="IPR001577">
    <property type="entry name" value="Peptidase_M8"/>
</dbReference>
<feature type="binding site" evidence="13">
    <location>
        <position position="1717"/>
    </location>
    <ligand>
        <name>Zn(2+)</name>
        <dbReference type="ChEBI" id="CHEBI:29105"/>
        <note>catalytic</note>
    </ligand>
</feature>
<dbReference type="GO" id="GO:0046872">
    <property type="term" value="F:metal ion binding"/>
    <property type="evidence" value="ECO:0007669"/>
    <property type="project" value="UniProtKB-KW"/>
</dbReference>
<evidence type="ECO:0000259" key="16">
    <source>
        <dbReference type="PROSITE" id="PS50026"/>
    </source>
</evidence>
<feature type="domain" description="EGF-like" evidence="16">
    <location>
        <begin position="2090"/>
        <end position="2122"/>
    </location>
</feature>
<feature type="disulfide bond" evidence="14">
    <location>
        <begin position="2112"/>
        <end position="2121"/>
    </location>
</feature>
<feature type="region of interest" description="Disordered" evidence="15">
    <location>
        <begin position="684"/>
        <end position="713"/>
    </location>
</feature>
<dbReference type="InterPro" id="IPR016024">
    <property type="entry name" value="ARM-type_fold"/>
</dbReference>
<dbReference type="OrthoDB" id="27563at2759"/>
<reference evidence="17" key="1">
    <citation type="submission" date="2013-12" db="EMBL/GenBank/DDBJ databases">
        <title>The Genome Sequence of Aphanomyces astaci APO3.</title>
        <authorList>
            <consortium name="The Broad Institute Genomics Platform"/>
            <person name="Russ C."/>
            <person name="Tyler B."/>
            <person name="van West P."/>
            <person name="Dieguez-Uribeondo J."/>
            <person name="Young S.K."/>
            <person name="Zeng Q."/>
            <person name="Gargeya S."/>
            <person name="Fitzgerald M."/>
            <person name="Abouelleil A."/>
            <person name="Alvarado L."/>
            <person name="Chapman S.B."/>
            <person name="Gainer-Dewar J."/>
            <person name="Goldberg J."/>
            <person name="Griggs A."/>
            <person name="Gujja S."/>
            <person name="Hansen M."/>
            <person name="Howarth C."/>
            <person name="Imamovic A."/>
            <person name="Ireland A."/>
            <person name="Larimer J."/>
            <person name="McCowan C."/>
            <person name="Murphy C."/>
            <person name="Pearson M."/>
            <person name="Poon T.W."/>
            <person name="Priest M."/>
            <person name="Roberts A."/>
            <person name="Saif S."/>
            <person name="Shea T."/>
            <person name="Sykes S."/>
            <person name="Wortman J."/>
            <person name="Nusbaum C."/>
            <person name="Birren B."/>
        </authorList>
    </citation>
    <scope>NUCLEOTIDE SEQUENCE [LARGE SCALE GENOMIC DNA]</scope>
    <source>
        <strain evidence="17">APO3</strain>
    </source>
</reference>
<feature type="binding site" evidence="13">
    <location>
        <position position="1721"/>
    </location>
    <ligand>
        <name>Zn(2+)</name>
        <dbReference type="ChEBI" id="CHEBI:29105"/>
        <note>catalytic</note>
    </ligand>
</feature>
<keyword evidence="6 13" id="KW-0479">Metal-binding</keyword>
<dbReference type="RefSeq" id="XP_009832087.1">
    <property type="nucleotide sequence ID" value="XM_009833785.1"/>
</dbReference>
<dbReference type="STRING" id="112090.W4GGV9"/>
<dbReference type="GO" id="GO:0004222">
    <property type="term" value="F:metalloendopeptidase activity"/>
    <property type="evidence" value="ECO:0007669"/>
    <property type="project" value="InterPro"/>
</dbReference>
<feature type="region of interest" description="Disordered" evidence="15">
    <location>
        <begin position="237"/>
        <end position="290"/>
    </location>
</feature>
<keyword evidence="14" id="KW-1015">Disulfide bond</keyword>
<organism evidence="17">
    <name type="scientific">Aphanomyces astaci</name>
    <name type="common">Crayfish plague agent</name>
    <dbReference type="NCBI Taxonomy" id="112090"/>
    <lineage>
        <taxon>Eukaryota</taxon>
        <taxon>Sar</taxon>
        <taxon>Stramenopiles</taxon>
        <taxon>Oomycota</taxon>
        <taxon>Saprolegniomycetes</taxon>
        <taxon>Saprolegniales</taxon>
        <taxon>Verrucalvaceae</taxon>
        <taxon>Aphanomyces</taxon>
    </lineage>
</organism>
<feature type="compositionally biased region" description="Basic and acidic residues" evidence="15">
    <location>
        <begin position="1734"/>
        <end position="1744"/>
    </location>
</feature>
<evidence type="ECO:0000256" key="1">
    <source>
        <dbReference type="ARBA" id="ARBA00004123"/>
    </source>
</evidence>
<dbReference type="InterPro" id="IPR011047">
    <property type="entry name" value="Quinoprotein_ADH-like_sf"/>
</dbReference>
<dbReference type="Gene3D" id="2.10.25.10">
    <property type="entry name" value="Laminin"/>
    <property type="match status" value="1"/>
</dbReference>
<feature type="disulfide bond" evidence="14">
    <location>
        <begin position="2093"/>
        <end position="2103"/>
    </location>
</feature>
<dbReference type="SUPFAM" id="SSF55486">
    <property type="entry name" value="Metalloproteases ('zincins'), catalytic domain"/>
    <property type="match status" value="1"/>
</dbReference>
<dbReference type="SMART" id="SM00181">
    <property type="entry name" value="EGF"/>
    <property type="match status" value="2"/>
</dbReference>
<evidence type="ECO:0000256" key="4">
    <source>
        <dbReference type="ARBA" id="ARBA00008845"/>
    </source>
</evidence>
<evidence type="ECO:0000256" key="5">
    <source>
        <dbReference type="ARBA" id="ARBA00022670"/>
    </source>
</evidence>
<dbReference type="Gene3D" id="3.90.132.10">
    <property type="entry name" value="Leishmanolysin , domain 2"/>
    <property type="match status" value="1"/>
</dbReference>
<evidence type="ECO:0000256" key="13">
    <source>
        <dbReference type="PIRSR" id="PIRSR601577-2"/>
    </source>
</evidence>
<comment type="caution">
    <text evidence="14">Lacks conserved residue(s) required for the propagation of feature annotation.</text>
</comment>
<dbReference type="VEuPathDB" id="FungiDB:H257_08023"/>
<feature type="binding site" evidence="13">
    <location>
        <position position="1822"/>
    </location>
    <ligand>
        <name>Zn(2+)</name>
        <dbReference type="ChEBI" id="CHEBI:29105"/>
        <note>catalytic</note>
    </ligand>
</feature>
<evidence type="ECO:0000256" key="11">
    <source>
        <dbReference type="ARBA" id="ARBA00023242"/>
    </source>
</evidence>
<comment type="cofactor">
    <cofactor evidence="13">
        <name>Zn(2+)</name>
        <dbReference type="ChEBI" id="CHEBI:29105"/>
    </cofactor>
    <text evidence="13">Binds 1 zinc ion per subunit.</text>
</comment>
<evidence type="ECO:0000313" key="17">
    <source>
        <dbReference type="EMBL" id="ETV78506.1"/>
    </source>
</evidence>
<dbReference type="GO" id="GO:0006508">
    <property type="term" value="P:proteolysis"/>
    <property type="evidence" value="ECO:0007669"/>
    <property type="project" value="UniProtKB-KW"/>
</dbReference>